<organism evidence="2 3">
    <name type="scientific">Mycetomoellerius zeteki</name>
    <dbReference type="NCBI Taxonomy" id="64791"/>
    <lineage>
        <taxon>Eukaryota</taxon>
        <taxon>Metazoa</taxon>
        <taxon>Ecdysozoa</taxon>
        <taxon>Arthropoda</taxon>
        <taxon>Hexapoda</taxon>
        <taxon>Insecta</taxon>
        <taxon>Pterygota</taxon>
        <taxon>Neoptera</taxon>
        <taxon>Endopterygota</taxon>
        <taxon>Hymenoptera</taxon>
        <taxon>Apocrita</taxon>
        <taxon>Aculeata</taxon>
        <taxon>Formicoidea</taxon>
        <taxon>Formicidae</taxon>
        <taxon>Myrmicinae</taxon>
        <taxon>Mycetomoellerius</taxon>
    </lineage>
</organism>
<evidence type="ECO:0000313" key="3">
    <source>
        <dbReference type="Proteomes" id="UP000075809"/>
    </source>
</evidence>
<feature type="compositionally biased region" description="Basic and acidic residues" evidence="1">
    <location>
        <begin position="188"/>
        <end position="204"/>
    </location>
</feature>
<feature type="compositionally biased region" description="Basic and acidic residues" evidence="1">
    <location>
        <begin position="150"/>
        <end position="170"/>
    </location>
</feature>
<name>A0A151X5I3_9HYME</name>
<feature type="region of interest" description="Disordered" evidence="1">
    <location>
        <begin position="113"/>
        <end position="170"/>
    </location>
</feature>
<dbReference type="EMBL" id="KQ982515">
    <property type="protein sequence ID" value="KYQ55584.1"/>
    <property type="molecule type" value="Genomic_DNA"/>
</dbReference>
<reference evidence="2" key="1">
    <citation type="submission" date="2015-09" db="EMBL/GenBank/DDBJ databases">
        <title>Trachymyrmex zeteki WGS genome.</title>
        <authorList>
            <person name="Nygaard S."/>
            <person name="Hu H."/>
            <person name="Boomsma J."/>
            <person name="Zhang G."/>
        </authorList>
    </citation>
    <scope>NUCLEOTIDE SEQUENCE [LARGE SCALE GENOMIC DNA]</scope>
    <source>
        <strain evidence="2">Tzet28-1</strain>
        <tissue evidence="2">Whole body</tissue>
    </source>
</reference>
<dbReference type="Proteomes" id="UP000075809">
    <property type="component" value="Unassembled WGS sequence"/>
</dbReference>
<keyword evidence="3" id="KW-1185">Reference proteome</keyword>
<evidence type="ECO:0000256" key="1">
    <source>
        <dbReference type="SAM" id="MobiDB-lite"/>
    </source>
</evidence>
<evidence type="ECO:0000313" key="2">
    <source>
        <dbReference type="EMBL" id="KYQ55584.1"/>
    </source>
</evidence>
<feature type="region of interest" description="Disordered" evidence="1">
    <location>
        <begin position="187"/>
        <end position="247"/>
    </location>
</feature>
<dbReference type="AlphaFoldDB" id="A0A151X5I3"/>
<accession>A0A151X5I3</accession>
<protein>
    <submittedName>
        <fullName evidence="2">Uncharacterized protein</fullName>
    </submittedName>
</protein>
<dbReference type="STRING" id="64791.A0A151X5I3"/>
<gene>
    <name evidence="2" type="ORF">ALC60_05506</name>
</gene>
<proteinExistence type="predicted"/>
<sequence length="385" mass="44928">MLFALHKISCNIAEPPAHIQTKTLLNLVSNFIREWGKKYCCSETKHLDDLLRNYSDLFTIFSHMNSAVSTDAGHEVHYSRKSALQKMNFIEIHNCNNTELRLITNSQDDTHDFQESLQESHWYPDEDKPKYFDKSMRQHRNPEKNPYQQRRGEERETRLPDNSAEKINRLDRVEEKNVTIKISRKPAKRLERDEHDRFDRHENEENLVARGDRKEEEGDRPADTVGDAEKGHSSLNEEGKLPPGGKDTLAIERESQISIFDTIGYGVVFDVDDAAFRKRIYKECLITVEVVLSLANSGLQLLLQAVLQPDRRNFYGQFRWSAPRLGLKRESEGVDTRNRVYVCANDVYRSFSHFFQYRFSINHEYANGAKPFIYFNFSNGLRTTN</sequence>
<feature type="compositionally biased region" description="Basic and acidic residues" evidence="1">
    <location>
        <begin position="210"/>
        <end position="240"/>
    </location>
</feature>
<feature type="compositionally biased region" description="Basic and acidic residues" evidence="1">
    <location>
        <begin position="122"/>
        <end position="143"/>
    </location>
</feature>